<accession>A0ABP9SET4</accession>
<organism evidence="2 3">
    <name type="scientific">Arthrobacter gyeryongensis</name>
    <dbReference type="NCBI Taxonomy" id="1650592"/>
    <lineage>
        <taxon>Bacteria</taxon>
        <taxon>Bacillati</taxon>
        <taxon>Actinomycetota</taxon>
        <taxon>Actinomycetes</taxon>
        <taxon>Micrococcales</taxon>
        <taxon>Micrococcaceae</taxon>
        <taxon>Arthrobacter</taxon>
    </lineage>
</organism>
<protein>
    <submittedName>
        <fullName evidence="2">Uncharacterized protein</fullName>
    </submittedName>
</protein>
<keyword evidence="3" id="KW-1185">Reference proteome</keyword>
<feature type="region of interest" description="Disordered" evidence="1">
    <location>
        <begin position="70"/>
        <end position="101"/>
    </location>
</feature>
<comment type="caution">
    <text evidence="2">The sequence shown here is derived from an EMBL/GenBank/DDBJ whole genome shotgun (WGS) entry which is preliminary data.</text>
</comment>
<evidence type="ECO:0000313" key="3">
    <source>
        <dbReference type="Proteomes" id="UP001500200"/>
    </source>
</evidence>
<dbReference type="Proteomes" id="UP001500200">
    <property type="component" value="Unassembled WGS sequence"/>
</dbReference>
<reference evidence="3" key="1">
    <citation type="journal article" date="2019" name="Int. J. Syst. Evol. Microbiol.">
        <title>The Global Catalogue of Microorganisms (GCM) 10K type strain sequencing project: providing services to taxonomists for standard genome sequencing and annotation.</title>
        <authorList>
            <consortium name="The Broad Institute Genomics Platform"/>
            <consortium name="The Broad Institute Genome Sequencing Center for Infectious Disease"/>
            <person name="Wu L."/>
            <person name="Ma J."/>
        </authorList>
    </citation>
    <scope>NUCLEOTIDE SEQUENCE [LARGE SCALE GENOMIC DNA]</scope>
    <source>
        <strain evidence="3">JCM 18514</strain>
    </source>
</reference>
<evidence type="ECO:0000313" key="2">
    <source>
        <dbReference type="EMBL" id="GAA5195034.1"/>
    </source>
</evidence>
<evidence type="ECO:0000256" key="1">
    <source>
        <dbReference type="SAM" id="MobiDB-lite"/>
    </source>
</evidence>
<sequence>MVEGNGGKTGLAMETDALVRATTGRGGFIREGVYLEFEPALGGFSTVPPIDPAPIDGAAEGQRALIERAPERGPVVNKPLRPRLPPVATGPFRNRGSAGWL</sequence>
<proteinExistence type="predicted"/>
<gene>
    <name evidence="2" type="ORF">GCM10023346_23900</name>
</gene>
<dbReference type="EMBL" id="BAABKK010000015">
    <property type="protein sequence ID" value="GAA5195034.1"/>
    <property type="molecule type" value="Genomic_DNA"/>
</dbReference>
<name>A0ABP9SET4_9MICC</name>